<evidence type="ECO:0000313" key="3">
    <source>
        <dbReference type="EMBL" id="CUV04851.1"/>
    </source>
</evidence>
<reference evidence="4 5" key="3">
    <citation type="submission" date="2017-10" db="EMBL/GenBank/DDBJ databases">
        <title>Consistent, comparative and evidence-based genome annotation and re-annotation for the closely-related species, Cryptosporidium parvum, C. hominis and C. tyzzeri.</title>
        <authorList>
            <person name="Baptista R.P."/>
            <person name="Li Y."/>
            <person name="Sateriale A."/>
            <person name="Striepen B."/>
            <person name="Kissinger J.C."/>
        </authorList>
    </citation>
    <scope>NUCLEOTIDE SEQUENCE [LARGE SCALE GENOMIC DNA]</scope>
    <source>
        <strain evidence="4">30976</strain>
    </source>
</reference>
<dbReference type="VEuPathDB" id="CryptoDB:ChTU502y2012_384g0200"/>
<proteinExistence type="inferred from homology"/>
<dbReference type="VEuPathDB" id="CryptoDB:GY17_00003828"/>
<organism evidence="3">
    <name type="scientific">Cryptosporidium hominis</name>
    <dbReference type="NCBI Taxonomy" id="237895"/>
    <lineage>
        <taxon>Eukaryota</taxon>
        <taxon>Sar</taxon>
        <taxon>Alveolata</taxon>
        <taxon>Apicomplexa</taxon>
        <taxon>Conoidasida</taxon>
        <taxon>Coccidia</taxon>
        <taxon>Eucoccidiorida</taxon>
        <taxon>Eimeriorina</taxon>
        <taxon>Cryptosporidiidae</taxon>
        <taxon>Cryptosporidium</taxon>
    </lineage>
</organism>
<dbReference type="EMBL" id="LN877949">
    <property type="protein sequence ID" value="CUV04851.1"/>
    <property type="molecule type" value="Genomic_DNA"/>
</dbReference>
<dbReference type="PRINTS" id="PR00081">
    <property type="entry name" value="GDHRDH"/>
</dbReference>
<reference evidence="3" key="2">
    <citation type="submission" date="2015-08" db="EMBL/GenBank/DDBJ databases">
        <authorList>
            <person name="Babu N.S."/>
            <person name="Beckwith C.J."/>
            <person name="Beseler K.G."/>
            <person name="Brison A."/>
            <person name="Carone J.V."/>
            <person name="Caskin T.P."/>
            <person name="Diamond M."/>
            <person name="Durham M.E."/>
            <person name="Foxe J.M."/>
            <person name="Go M."/>
            <person name="Henderson B.A."/>
            <person name="Jones I.B."/>
            <person name="McGettigan J.A."/>
            <person name="Micheletti S.J."/>
            <person name="Nasrallah M.E."/>
            <person name="Ortiz D."/>
            <person name="Piller C.R."/>
            <person name="Privatt S.R."/>
            <person name="Schneider S.L."/>
            <person name="Sharp S."/>
            <person name="Smith T.C."/>
            <person name="Stanton J.D."/>
            <person name="Ullery H.E."/>
            <person name="Wilson R.J."/>
            <person name="Serrano M.G."/>
            <person name="Buck G."/>
            <person name="Lee V."/>
            <person name="Wang Y."/>
            <person name="Carvalho R."/>
            <person name="Voegtly L."/>
            <person name="Shi R."/>
            <person name="Duckworth R."/>
            <person name="Johnson A."/>
            <person name="Loviza R."/>
            <person name="Walstead R."/>
            <person name="Shah Z."/>
            <person name="Kiflezghi M."/>
            <person name="Wade K."/>
            <person name="Ball S.L."/>
            <person name="Bradley K.W."/>
            <person name="Asai D.J."/>
            <person name="Bowman C.A."/>
            <person name="Russell D.A."/>
            <person name="Pope W.H."/>
            <person name="Jacobs-Sera D."/>
            <person name="Hendrix R.W."/>
            <person name="Hatfull G.F."/>
        </authorList>
    </citation>
    <scope>NUCLEOTIDE SEQUENCE [LARGE SCALE GENOMIC DNA]</scope>
</reference>
<reference evidence="4 5" key="1">
    <citation type="submission" date="2014-11" db="EMBL/GenBank/DDBJ databases">
        <title>Comparative genomic analysis of Cryptosporidium hominis reveals occurrence of genetic recombination in virulent subtypes.</title>
        <authorList>
            <person name="Guo Y."/>
            <person name="Tang K."/>
            <person name="Frace M."/>
            <person name="Li N."/>
            <person name="Roellig D.M."/>
            <person name="Sammons S."/>
            <person name="Knipe K."/>
            <person name="Rowe L."/>
            <person name="Feng Y."/>
            <person name="Xiao L."/>
        </authorList>
    </citation>
    <scope>NUCLEOTIDE SEQUENCE [LARGE SCALE GENOMIC DNA]</scope>
    <source>
        <strain evidence="4">30976</strain>
    </source>
</reference>
<evidence type="ECO:0000256" key="1">
    <source>
        <dbReference type="ARBA" id="ARBA00023002"/>
    </source>
</evidence>
<sequence length="284" mass="30713">MKIEDSVIVVTGGMSGLGKAVVEELLKENPRKVCLMDAVLKEGELEEEAINKCEKYCVDVTDYNCIKSAAKSIIDKYSKIDAVVHCAGITHCPTPIVQKDDNGKIMENNEDIPEIWGKVVNVNVIGTLNVIHCLSPFLAMNQGNSHGFEKGVFILVSSSTARDGPAQNQGYIASKGAINSLTLPLARELGPLGIRVVTIGPGVFDTPMSKHAMSEKTSYTLLKSIPLGRFGVPNEFAETVVNVGLKSEYISGEIIYLDGAWRPPFITSGSVRRLSIQKSSSNDE</sequence>
<dbReference type="Pfam" id="PF00106">
    <property type="entry name" value="adh_short"/>
    <property type="match status" value="1"/>
</dbReference>
<dbReference type="Gene3D" id="3.40.50.720">
    <property type="entry name" value="NAD(P)-binding Rossmann-like Domain"/>
    <property type="match status" value="1"/>
</dbReference>
<dbReference type="GO" id="GO:0016491">
    <property type="term" value="F:oxidoreductase activity"/>
    <property type="evidence" value="ECO:0007669"/>
    <property type="project" value="UniProtKB-KW"/>
</dbReference>
<protein>
    <submittedName>
        <fullName evidence="3">Uncharacterized protein</fullName>
    </submittedName>
</protein>
<dbReference type="CDD" id="cd05371">
    <property type="entry name" value="HSD10-like_SDR_c"/>
    <property type="match status" value="1"/>
</dbReference>
<dbReference type="VEuPathDB" id="CryptoDB:CHUDEA3_330"/>
<dbReference type="OrthoDB" id="1274115at2759"/>
<dbReference type="InterPro" id="IPR036291">
    <property type="entry name" value="NAD(P)-bd_dom_sf"/>
</dbReference>
<dbReference type="EMBL" id="JTAI01000025">
    <property type="protein sequence ID" value="PPS92980.1"/>
    <property type="molecule type" value="Genomic_DNA"/>
</dbReference>
<dbReference type="SUPFAM" id="SSF51735">
    <property type="entry name" value="NAD(P)-binding Rossmann-fold domains"/>
    <property type="match status" value="1"/>
</dbReference>
<dbReference type="PRINTS" id="PR00080">
    <property type="entry name" value="SDRFAMILY"/>
</dbReference>
<keyword evidence="5" id="KW-1185">Reference proteome</keyword>
<accession>A0A0S4TCT2</accession>
<dbReference type="PANTHER" id="PTHR43658">
    <property type="entry name" value="SHORT-CHAIN DEHYDROGENASE/REDUCTASE"/>
    <property type="match status" value="1"/>
</dbReference>
<keyword evidence="1" id="KW-0560">Oxidoreductase</keyword>
<dbReference type="Proteomes" id="UP000199752">
    <property type="component" value="Chromosome 3"/>
</dbReference>
<evidence type="ECO:0000256" key="2">
    <source>
        <dbReference type="RuleBase" id="RU000363"/>
    </source>
</evidence>
<dbReference type="AlphaFoldDB" id="A0A0S4TCT2"/>
<dbReference type="PANTHER" id="PTHR43658:SF8">
    <property type="entry name" value="17-BETA-HYDROXYSTEROID DEHYDROGENASE 14-RELATED"/>
    <property type="match status" value="1"/>
</dbReference>
<gene>
    <name evidence="3" type="ORF">CHUDEA3_330</name>
    <name evidence="4" type="ORF">GY17_00003828</name>
</gene>
<evidence type="ECO:0000313" key="5">
    <source>
        <dbReference type="Proteomes" id="UP001429100"/>
    </source>
</evidence>
<comment type="similarity">
    <text evidence="2">Belongs to the short-chain dehydrogenases/reductases (SDR) family.</text>
</comment>
<dbReference type="Proteomes" id="UP001429100">
    <property type="component" value="Unassembled WGS sequence"/>
</dbReference>
<dbReference type="VEuPathDB" id="CryptoDB:Chro.30048"/>
<name>A0A0S4TCT2_CRYHO</name>
<evidence type="ECO:0000313" key="4">
    <source>
        <dbReference type="EMBL" id="PPS92980.1"/>
    </source>
</evidence>
<dbReference type="InterPro" id="IPR002347">
    <property type="entry name" value="SDR_fam"/>
</dbReference>